<organism evidence="1 2">
    <name type="scientific">Pedobacter cryophilus</name>
    <dbReference type="NCBI Taxonomy" id="2571271"/>
    <lineage>
        <taxon>Bacteria</taxon>
        <taxon>Pseudomonadati</taxon>
        <taxon>Bacteroidota</taxon>
        <taxon>Sphingobacteriia</taxon>
        <taxon>Sphingobacteriales</taxon>
        <taxon>Sphingobacteriaceae</taxon>
        <taxon>Pedobacter</taxon>
    </lineage>
</organism>
<reference evidence="1 2" key="1">
    <citation type="submission" date="2019-04" db="EMBL/GenBank/DDBJ databases">
        <title>Pedobacter sp. AR-3-17 sp. nov., isolated from Arctic soil.</title>
        <authorList>
            <person name="Dahal R.H."/>
            <person name="Kim D.-U."/>
        </authorList>
    </citation>
    <scope>NUCLEOTIDE SEQUENCE [LARGE SCALE GENOMIC DNA]</scope>
    <source>
        <strain evidence="1 2">AR-3-17</strain>
    </source>
</reference>
<evidence type="ECO:0000313" key="2">
    <source>
        <dbReference type="Proteomes" id="UP000308181"/>
    </source>
</evidence>
<evidence type="ECO:0000313" key="1">
    <source>
        <dbReference type="EMBL" id="TKB96206.1"/>
    </source>
</evidence>
<dbReference type="RefSeq" id="WP_136827073.1">
    <property type="nucleotide sequence ID" value="NZ_SWBP01000005.1"/>
</dbReference>
<accession>A0A4U1BXG4</accession>
<sequence>MRYILLLVLLLSIHSSFAQKKSIKKAKLEVLNEKKLPFNIDRIQEGFTESPSGSLNKKYLIKGNINLISINWLEIKASPNPLANSYQINDYYYLRKGKTGNTYYQFYPFKGGKIYMQEISRANLLAVFGEEYQSQIVALEKVTIKGVKKIVQAYNTKNPDKESVPAKKE</sequence>
<name>A0A4U1BXG4_9SPHI</name>
<comment type="caution">
    <text evidence="1">The sequence shown here is derived from an EMBL/GenBank/DDBJ whole genome shotgun (WGS) entry which is preliminary data.</text>
</comment>
<proteinExistence type="predicted"/>
<gene>
    <name evidence="1" type="ORF">FA046_13540</name>
</gene>
<keyword evidence="2" id="KW-1185">Reference proteome</keyword>
<dbReference type="EMBL" id="SWBP01000005">
    <property type="protein sequence ID" value="TKB96206.1"/>
    <property type="molecule type" value="Genomic_DNA"/>
</dbReference>
<dbReference type="OrthoDB" id="9781481at2"/>
<dbReference type="AlphaFoldDB" id="A0A4U1BXG4"/>
<protein>
    <submittedName>
        <fullName evidence="1">Uncharacterized protein</fullName>
    </submittedName>
</protein>
<dbReference type="Proteomes" id="UP000308181">
    <property type="component" value="Unassembled WGS sequence"/>
</dbReference>